<gene>
    <name evidence="9" type="ORF">SDC9_106611</name>
</gene>
<feature type="transmembrane region" description="Helical" evidence="7">
    <location>
        <begin position="156"/>
        <end position="174"/>
    </location>
</feature>
<dbReference type="AlphaFoldDB" id="A0A645B2X7"/>
<comment type="caution">
    <text evidence="9">The sequence shown here is derived from an EMBL/GenBank/DDBJ whole genome shotgun (WGS) entry which is preliminary data.</text>
</comment>
<evidence type="ECO:0000256" key="2">
    <source>
        <dbReference type="ARBA" id="ARBA00010442"/>
    </source>
</evidence>
<reference evidence="9" key="1">
    <citation type="submission" date="2019-08" db="EMBL/GenBank/DDBJ databases">
        <authorList>
            <person name="Kucharzyk K."/>
            <person name="Murdoch R.W."/>
            <person name="Higgins S."/>
            <person name="Loffler F."/>
        </authorList>
    </citation>
    <scope>NUCLEOTIDE SEQUENCE</scope>
</reference>
<evidence type="ECO:0000256" key="4">
    <source>
        <dbReference type="ARBA" id="ARBA00022692"/>
    </source>
</evidence>
<dbReference type="InterPro" id="IPR002898">
    <property type="entry name" value="MotA_ExbB_proton_chnl"/>
</dbReference>
<keyword evidence="3" id="KW-1003">Cell membrane</keyword>
<protein>
    <recommendedName>
        <fullName evidence="8">MotA/TolQ/ExbB proton channel domain-containing protein</fullName>
    </recommendedName>
</protein>
<keyword evidence="4 7" id="KW-0812">Transmembrane</keyword>
<dbReference type="PANTHER" id="PTHR30625">
    <property type="entry name" value="PROTEIN TOLQ"/>
    <property type="match status" value="1"/>
</dbReference>
<proteinExistence type="inferred from homology"/>
<dbReference type="GO" id="GO:0005886">
    <property type="term" value="C:plasma membrane"/>
    <property type="evidence" value="ECO:0007669"/>
    <property type="project" value="UniProtKB-SubCell"/>
</dbReference>
<evidence type="ECO:0000256" key="5">
    <source>
        <dbReference type="ARBA" id="ARBA00022989"/>
    </source>
</evidence>
<comment type="similarity">
    <text evidence="2">Belongs to the ExbB/TolQ family.</text>
</comment>
<keyword evidence="6 7" id="KW-0472">Membrane</keyword>
<dbReference type="InterPro" id="IPR050790">
    <property type="entry name" value="ExbB/TolQ_transport"/>
</dbReference>
<dbReference type="EMBL" id="VSSQ01017448">
    <property type="protein sequence ID" value="MPM59765.1"/>
    <property type="molecule type" value="Genomic_DNA"/>
</dbReference>
<feature type="transmembrane region" description="Helical" evidence="7">
    <location>
        <begin position="122"/>
        <end position="144"/>
    </location>
</feature>
<keyword evidence="5 7" id="KW-1133">Transmembrane helix</keyword>
<evidence type="ECO:0000256" key="3">
    <source>
        <dbReference type="ARBA" id="ARBA00022475"/>
    </source>
</evidence>
<feature type="transmembrane region" description="Helical" evidence="7">
    <location>
        <begin position="20"/>
        <end position="39"/>
    </location>
</feature>
<evidence type="ECO:0000259" key="8">
    <source>
        <dbReference type="Pfam" id="PF01618"/>
    </source>
</evidence>
<evidence type="ECO:0000256" key="1">
    <source>
        <dbReference type="ARBA" id="ARBA00004651"/>
    </source>
</evidence>
<accession>A0A645B2X7</accession>
<evidence type="ECO:0000256" key="7">
    <source>
        <dbReference type="SAM" id="Phobius"/>
    </source>
</evidence>
<organism evidence="9">
    <name type="scientific">bioreactor metagenome</name>
    <dbReference type="NCBI Taxonomy" id="1076179"/>
    <lineage>
        <taxon>unclassified sequences</taxon>
        <taxon>metagenomes</taxon>
        <taxon>ecological metagenomes</taxon>
    </lineage>
</organism>
<sequence length="205" mass="21968">MESLIHTLSWISTALQVPVVVAILYLLARGLIALGDFFGRWSDRMHRARSIGQGTSTLAHVPANELVDLLASASPGKTDTLRVALEALRQAPADATWHERVVTEFELAADRRLALFRTMTRIGPLLGLMGTLIPLGPALVALAAGDIAVLARKMEVAFATTVVGLVIGAIGFLLHQAAQRWAMDDLSLLEFASARLQGRSHGDAS</sequence>
<name>A0A645B2X7_9ZZZZ</name>
<dbReference type="PANTHER" id="PTHR30625:SF3">
    <property type="entry name" value="TOL-PAL SYSTEM PROTEIN TOLQ"/>
    <property type="match status" value="1"/>
</dbReference>
<dbReference type="GO" id="GO:0017038">
    <property type="term" value="P:protein import"/>
    <property type="evidence" value="ECO:0007669"/>
    <property type="project" value="TreeGrafter"/>
</dbReference>
<evidence type="ECO:0000256" key="6">
    <source>
        <dbReference type="ARBA" id="ARBA00023136"/>
    </source>
</evidence>
<feature type="domain" description="MotA/TolQ/ExbB proton channel" evidence="8">
    <location>
        <begin position="101"/>
        <end position="181"/>
    </location>
</feature>
<evidence type="ECO:0000313" key="9">
    <source>
        <dbReference type="EMBL" id="MPM59765.1"/>
    </source>
</evidence>
<dbReference type="Pfam" id="PF01618">
    <property type="entry name" value="MotA_ExbB"/>
    <property type="match status" value="1"/>
</dbReference>
<comment type="subcellular location">
    <subcellularLocation>
        <location evidence="1">Cell membrane</location>
        <topology evidence="1">Multi-pass membrane protein</topology>
    </subcellularLocation>
</comment>